<evidence type="ECO:0000313" key="2">
    <source>
        <dbReference type="EMBL" id="KAF0042068.1"/>
    </source>
</evidence>
<accession>A0A6A4TCE4</accession>
<proteinExistence type="predicted"/>
<evidence type="ECO:0000313" key="3">
    <source>
        <dbReference type="Proteomes" id="UP000438429"/>
    </source>
</evidence>
<sequence length="225" mass="24499">MKLMDPKKCYDLLEDPAASTSLNTITKIAVEKGFGCKTYGNKSITARVRLVNDVEVCMAVVGAAVNDNDGERERYVKVLGRFLEKSQSGTYGTDGTQPGADEKFDPDFIFILHMYVLLFSFVLSHLFIYRKVIVRCNARALLHCAGDTCSIIGLKLAVTAASLLDGAGVSTLDSSLCTDSSRIRSPDTLRQVTRLDADLTANTFARSSCAGCRCPACCDLSTRVW</sequence>
<keyword evidence="1" id="KW-0472">Membrane</keyword>
<keyword evidence="1" id="KW-1133">Transmembrane helix</keyword>
<organism evidence="2 3">
    <name type="scientific">Scophthalmus maximus</name>
    <name type="common">Turbot</name>
    <name type="synonym">Psetta maxima</name>
    <dbReference type="NCBI Taxonomy" id="52904"/>
    <lineage>
        <taxon>Eukaryota</taxon>
        <taxon>Metazoa</taxon>
        <taxon>Chordata</taxon>
        <taxon>Craniata</taxon>
        <taxon>Vertebrata</taxon>
        <taxon>Euteleostomi</taxon>
        <taxon>Actinopterygii</taxon>
        <taxon>Neopterygii</taxon>
        <taxon>Teleostei</taxon>
        <taxon>Neoteleostei</taxon>
        <taxon>Acanthomorphata</taxon>
        <taxon>Carangaria</taxon>
        <taxon>Pleuronectiformes</taxon>
        <taxon>Pleuronectoidei</taxon>
        <taxon>Scophthalmidae</taxon>
        <taxon>Scophthalmus</taxon>
    </lineage>
</organism>
<protein>
    <submittedName>
        <fullName evidence="2">Uncharacterized protein</fullName>
    </submittedName>
</protein>
<keyword evidence="1" id="KW-0812">Transmembrane</keyword>
<name>A0A6A4TCE4_SCOMX</name>
<evidence type="ECO:0000256" key="1">
    <source>
        <dbReference type="SAM" id="Phobius"/>
    </source>
</evidence>
<dbReference type="EMBL" id="VEVO01000005">
    <property type="protein sequence ID" value="KAF0042068.1"/>
    <property type="molecule type" value="Genomic_DNA"/>
</dbReference>
<dbReference type="AlphaFoldDB" id="A0A6A4TCE4"/>
<reference evidence="2 3" key="1">
    <citation type="submission" date="2019-06" db="EMBL/GenBank/DDBJ databases">
        <title>Draft genomes of female and male turbot (Scophthalmus maximus).</title>
        <authorList>
            <person name="Xu H."/>
            <person name="Xu X.-W."/>
            <person name="Shao C."/>
            <person name="Chen S."/>
        </authorList>
    </citation>
    <scope>NUCLEOTIDE SEQUENCE [LARGE SCALE GENOMIC DNA]</scope>
    <source>
        <strain evidence="2">Ysfricsl-2016a</strain>
        <tissue evidence="2">Blood</tissue>
    </source>
</reference>
<comment type="caution">
    <text evidence="2">The sequence shown here is derived from an EMBL/GenBank/DDBJ whole genome shotgun (WGS) entry which is preliminary data.</text>
</comment>
<gene>
    <name evidence="2" type="ORF">F2P81_005600</name>
</gene>
<feature type="transmembrane region" description="Helical" evidence="1">
    <location>
        <begin position="108"/>
        <end position="129"/>
    </location>
</feature>
<dbReference type="Proteomes" id="UP000438429">
    <property type="component" value="Unassembled WGS sequence"/>
</dbReference>